<dbReference type="EMBL" id="JAULJE010000020">
    <property type="protein sequence ID" value="KAK1331697.1"/>
    <property type="molecule type" value="Genomic_DNA"/>
</dbReference>
<accession>A0AA40LGQ8</accession>
<proteinExistence type="predicted"/>
<dbReference type="Proteomes" id="UP001177744">
    <property type="component" value="Unassembled WGS sequence"/>
</dbReference>
<dbReference type="AlphaFoldDB" id="A0AA40LGQ8"/>
<gene>
    <name evidence="1" type="ORF">QTO34_009670</name>
</gene>
<evidence type="ECO:0000313" key="2">
    <source>
        <dbReference type="Proteomes" id="UP001177744"/>
    </source>
</evidence>
<sequence length="284" mass="32279">MYLKPLVAGELGTRPLVHQAFGSLRRAGAFRKAWCQSRQAPSSPAFDGSQWNVSSLPQRPLLCRSTAMTQTLSSHCRCRWRCELSVPLAQSATPATPSPAPCASRWPNRGRSRVMMSFRMKPQQQGPRQRWPPYSLRHNNIEIKPSNNFKMASMCSSERKSMPLTLNQKLEMIKLIGQVENAKEKVLEKIVSAFSVNTWMMRKQNSLIADVKKVLVVWIEHQSSHSIPLRTWEEIKVSTLTGVWKKLTPTFTCDLEGFKTSLKEVTADVVEITRGRELQVEPEM</sequence>
<reference evidence="1" key="1">
    <citation type="submission" date="2023-06" db="EMBL/GenBank/DDBJ databases">
        <title>Reference genome for the Northern bat (Eptesicus nilssonii), a most northern bat species.</title>
        <authorList>
            <person name="Laine V.N."/>
            <person name="Pulliainen A.T."/>
            <person name="Lilley T.M."/>
        </authorList>
    </citation>
    <scope>NUCLEOTIDE SEQUENCE</scope>
    <source>
        <strain evidence="1">BLF_Eptnil</strain>
        <tissue evidence="1">Kidney</tissue>
    </source>
</reference>
<name>A0AA40LGQ8_CNENI</name>
<comment type="caution">
    <text evidence="1">The sequence shown here is derived from an EMBL/GenBank/DDBJ whole genome shotgun (WGS) entry which is preliminary data.</text>
</comment>
<organism evidence="1 2">
    <name type="scientific">Cnephaeus nilssonii</name>
    <name type="common">Northern bat</name>
    <name type="synonym">Eptesicus nilssonii</name>
    <dbReference type="NCBI Taxonomy" id="3371016"/>
    <lineage>
        <taxon>Eukaryota</taxon>
        <taxon>Metazoa</taxon>
        <taxon>Chordata</taxon>
        <taxon>Craniata</taxon>
        <taxon>Vertebrata</taxon>
        <taxon>Euteleostomi</taxon>
        <taxon>Mammalia</taxon>
        <taxon>Eutheria</taxon>
        <taxon>Laurasiatheria</taxon>
        <taxon>Chiroptera</taxon>
        <taxon>Yangochiroptera</taxon>
        <taxon>Vespertilionidae</taxon>
        <taxon>Cnephaeus</taxon>
    </lineage>
</organism>
<keyword evidence="2" id="KW-1185">Reference proteome</keyword>
<evidence type="ECO:0000313" key="1">
    <source>
        <dbReference type="EMBL" id="KAK1331697.1"/>
    </source>
</evidence>
<protein>
    <submittedName>
        <fullName evidence="1">Uncharacterized protein</fullName>
    </submittedName>
</protein>